<protein>
    <submittedName>
        <fullName evidence="2">PIN domain nuclease</fullName>
    </submittedName>
</protein>
<dbReference type="PANTHER" id="PTHR36173:SF2">
    <property type="entry name" value="RIBONUCLEASE VAPC16"/>
    <property type="match status" value="1"/>
</dbReference>
<dbReference type="AlphaFoldDB" id="A0A2V2LFV2"/>
<comment type="caution">
    <text evidence="2">The sequence shown here is derived from an EMBL/GenBank/DDBJ whole genome shotgun (WGS) entry which is preliminary data.</text>
</comment>
<dbReference type="InterPro" id="IPR002716">
    <property type="entry name" value="PIN_dom"/>
</dbReference>
<feature type="domain" description="PIN" evidence="1">
    <location>
        <begin position="4"/>
        <end position="122"/>
    </location>
</feature>
<name>A0A2V2LFV2_9RHOB</name>
<evidence type="ECO:0000259" key="1">
    <source>
        <dbReference type="Pfam" id="PF01850"/>
    </source>
</evidence>
<dbReference type="CDD" id="cd09872">
    <property type="entry name" value="PIN_Sll0205-like"/>
    <property type="match status" value="1"/>
</dbReference>
<dbReference type="InterPro" id="IPR029060">
    <property type="entry name" value="PIN-like_dom_sf"/>
</dbReference>
<sequence>MNLLLDTHILLWAAAGDERLTAQTRALLLDPANALWFSAASIWEVAIKRGLDRPDFRTDPGVLRAGLLGNGYGELAVDGRHCLPLASLPPLHADPFDRLLVAQSQAEGMTLITADTKVARYPGAIRLV</sequence>
<organism evidence="2 3">
    <name type="scientific">Meridianimarinicoccus roseus</name>
    <dbReference type="NCBI Taxonomy" id="2072018"/>
    <lineage>
        <taxon>Bacteria</taxon>
        <taxon>Pseudomonadati</taxon>
        <taxon>Pseudomonadota</taxon>
        <taxon>Alphaproteobacteria</taxon>
        <taxon>Rhodobacterales</taxon>
        <taxon>Paracoccaceae</taxon>
        <taxon>Meridianimarinicoccus</taxon>
    </lineage>
</organism>
<proteinExistence type="predicted"/>
<evidence type="ECO:0000313" key="2">
    <source>
        <dbReference type="EMBL" id="PWR04510.1"/>
    </source>
</evidence>
<dbReference type="SUPFAM" id="SSF88723">
    <property type="entry name" value="PIN domain-like"/>
    <property type="match status" value="1"/>
</dbReference>
<dbReference type="OrthoDB" id="9798990at2"/>
<accession>A0A2V2LFV2</accession>
<dbReference type="InterPro" id="IPR052919">
    <property type="entry name" value="TA_system_RNase"/>
</dbReference>
<evidence type="ECO:0000313" key="3">
    <source>
        <dbReference type="Proteomes" id="UP000245680"/>
    </source>
</evidence>
<dbReference type="EMBL" id="QGKU01000003">
    <property type="protein sequence ID" value="PWR04510.1"/>
    <property type="molecule type" value="Genomic_DNA"/>
</dbReference>
<reference evidence="2 3" key="1">
    <citation type="submission" date="2018-05" db="EMBL/GenBank/DDBJ databases">
        <title>Rhodobacteraceae gen. nov., sp. nov. isolated from sea water.</title>
        <authorList>
            <person name="Ren Y."/>
        </authorList>
    </citation>
    <scope>NUCLEOTIDE SEQUENCE [LARGE SCALE GENOMIC DNA]</scope>
    <source>
        <strain evidence="2 3">TG-679</strain>
    </source>
</reference>
<dbReference type="Proteomes" id="UP000245680">
    <property type="component" value="Unassembled WGS sequence"/>
</dbReference>
<gene>
    <name evidence="2" type="ORF">DKT77_00650</name>
</gene>
<dbReference type="Pfam" id="PF01850">
    <property type="entry name" value="PIN"/>
    <property type="match status" value="1"/>
</dbReference>
<keyword evidence="3" id="KW-1185">Reference proteome</keyword>
<dbReference type="InterPro" id="IPR041705">
    <property type="entry name" value="PIN_Sll0205"/>
</dbReference>
<dbReference type="PANTHER" id="PTHR36173">
    <property type="entry name" value="RIBONUCLEASE VAPC16-RELATED"/>
    <property type="match status" value="1"/>
</dbReference>
<dbReference type="RefSeq" id="WP_109809812.1">
    <property type="nucleotide sequence ID" value="NZ_QGKU01000003.1"/>
</dbReference>